<dbReference type="Pfam" id="PF13563">
    <property type="entry name" value="2_5_RNA_ligase2"/>
    <property type="match status" value="1"/>
</dbReference>
<evidence type="ECO:0000313" key="4">
    <source>
        <dbReference type="Proteomes" id="UP000182589"/>
    </source>
</evidence>
<dbReference type="Gene3D" id="3.90.1140.10">
    <property type="entry name" value="Cyclic phosphodiesterase"/>
    <property type="match status" value="1"/>
</dbReference>
<dbReference type="AlphaFoldDB" id="A0A1H2RK90"/>
<evidence type="ECO:0000313" key="3">
    <source>
        <dbReference type="EMBL" id="SDW19893.1"/>
    </source>
</evidence>
<name>A0A1H2RK90_9BACL</name>
<dbReference type="GO" id="GO:0008664">
    <property type="term" value="F:RNA 2',3'-cyclic 3'-phosphodiesterase activity"/>
    <property type="evidence" value="ECO:0007669"/>
    <property type="project" value="UniProtKB-EC"/>
</dbReference>
<feature type="active site" description="Proton donor" evidence="2">
    <location>
        <position position="43"/>
    </location>
</feature>
<dbReference type="STRING" id="89784.SAMN04489725_10334"/>
<feature type="short sequence motif" description="HXTX 2" evidence="2">
    <location>
        <begin position="131"/>
        <end position="134"/>
    </location>
</feature>
<keyword evidence="1 2" id="KW-0378">Hydrolase</keyword>
<accession>A0A1H2RK90</accession>
<organism evidence="3 4">
    <name type="scientific">Alicyclobacillus hesperidum</name>
    <dbReference type="NCBI Taxonomy" id="89784"/>
    <lineage>
        <taxon>Bacteria</taxon>
        <taxon>Bacillati</taxon>
        <taxon>Bacillota</taxon>
        <taxon>Bacilli</taxon>
        <taxon>Bacillales</taxon>
        <taxon>Alicyclobacillaceae</taxon>
        <taxon>Alicyclobacillus</taxon>
    </lineage>
</organism>
<dbReference type="GO" id="GO:0004113">
    <property type="term" value="F:2',3'-cyclic-nucleotide 3'-phosphodiesterase activity"/>
    <property type="evidence" value="ECO:0007669"/>
    <property type="project" value="InterPro"/>
</dbReference>
<keyword evidence="3" id="KW-0436">Ligase</keyword>
<evidence type="ECO:0000256" key="1">
    <source>
        <dbReference type="ARBA" id="ARBA00022801"/>
    </source>
</evidence>
<reference evidence="4" key="1">
    <citation type="submission" date="2016-10" db="EMBL/GenBank/DDBJ databases">
        <authorList>
            <person name="Varghese N."/>
        </authorList>
    </citation>
    <scope>NUCLEOTIDE SEQUENCE [LARGE SCALE GENOMIC DNA]</scope>
    <source>
        <strain evidence="4">DSM 12489</strain>
    </source>
</reference>
<sequence>MSARLFFGLELPVEWKRSLRTQVDLLRESYVRTAAWSNPDLVHITVLFLGMVDESDRASLTEAGHAAASQLKPLRITTGNYGEFSGNRIFWLGLDRQASDWDELMRLGELVRQAVTERVRLDLDEKRFRPHITLARKLAKWVDVKRLPPPTRLSTVVTELCLFESLREDGRLVYPVRERFPLGQWGEEPSEAPVAGV</sequence>
<protein>
    <recommendedName>
        <fullName evidence="2">RNA 2',3'-cyclic phosphodiesterase</fullName>
        <shortName evidence="2">RNA 2',3'-CPDase</shortName>
        <ecNumber evidence="2">3.1.4.58</ecNumber>
    </recommendedName>
</protein>
<dbReference type="Proteomes" id="UP000182589">
    <property type="component" value="Unassembled WGS sequence"/>
</dbReference>
<comment type="function">
    <text evidence="2">Hydrolyzes RNA 2',3'-cyclic phosphodiester to an RNA 2'-phosphomonoester.</text>
</comment>
<keyword evidence="4" id="KW-1185">Reference proteome</keyword>
<dbReference type="InterPro" id="IPR009097">
    <property type="entry name" value="Cyclic_Pdiesterase"/>
</dbReference>
<feature type="active site" description="Proton acceptor" evidence="2">
    <location>
        <position position="131"/>
    </location>
</feature>
<gene>
    <name evidence="3" type="ORF">SAMN04489725_10334</name>
</gene>
<dbReference type="GO" id="GO:0016874">
    <property type="term" value="F:ligase activity"/>
    <property type="evidence" value="ECO:0007669"/>
    <property type="project" value="UniProtKB-KW"/>
</dbReference>
<evidence type="ECO:0000256" key="2">
    <source>
        <dbReference type="HAMAP-Rule" id="MF_01940"/>
    </source>
</evidence>
<proteinExistence type="inferred from homology"/>
<dbReference type="EMBL" id="FNOJ01000003">
    <property type="protein sequence ID" value="SDW19893.1"/>
    <property type="molecule type" value="Genomic_DNA"/>
</dbReference>
<dbReference type="PANTHER" id="PTHR35561:SF1">
    <property type="entry name" value="RNA 2',3'-CYCLIC PHOSPHODIESTERASE"/>
    <property type="match status" value="1"/>
</dbReference>
<comment type="catalytic activity">
    <reaction evidence="2">
        <text>a 3'-end 2',3'-cyclophospho-ribonucleotide-RNA + H2O = a 3'-end 2'-phospho-ribonucleotide-RNA + H(+)</text>
        <dbReference type="Rhea" id="RHEA:11828"/>
        <dbReference type="Rhea" id="RHEA-COMP:10464"/>
        <dbReference type="Rhea" id="RHEA-COMP:17353"/>
        <dbReference type="ChEBI" id="CHEBI:15377"/>
        <dbReference type="ChEBI" id="CHEBI:15378"/>
        <dbReference type="ChEBI" id="CHEBI:83064"/>
        <dbReference type="ChEBI" id="CHEBI:173113"/>
        <dbReference type="EC" id="3.1.4.58"/>
    </reaction>
</comment>
<feature type="short sequence motif" description="HXTX 1" evidence="2">
    <location>
        <begin position="43"/>
        <end position="46"/>
    </location>
</feature>
<dbReference type="RefSeq" id="WP_074691711.1">
    <property type="nucleotide sequence ID" value="NZ_FNOJ01000003.1"/>
</dbReference>
<dbReference type="HAMAP" id="MF_01940">
    <property type="entry name" value="RNA_CPDase"/>
    <property type="match status" value="1"/>
</dbReference>
<dbReference type="SUPFAM" id="SSF55144">
    <property type="entry name" value="LigT-like"/>
    <property type="match status" value="1"/>
</dbReference>
<dbReference type="PANTHER" id="PTHR35561">
    <property type="entry name" value="RNA 2',3'-CYCLIC PHOSPHODIESTERASE"/>
    <property type="match status" value="1"/>
</dbReference>
<dbReference type="EC" id="3.1.4.58" evidence="2"/>
<dbReference type="NCBIfam" id="TIGR02258">
    <property type="entry name" value="2_5_ligase"/>
    <property type="match status" value="1"/>
</dbReference>
<comment type="similarity">
    <text evidence="2">Belongs to the 2H phosphoesterase superfamily. ThpR family.</text>
</comment>
<dbReference type="InterPro" id="IPR004175">
    <property type="entry name" value="RNA_CPDase"/>
</dbReference>